<keyword evidence="8" id="KW-0072">Autophagy</keyword>
<evidence type="ECO:0000256" key="2">
    <source>
        <dbReference type="ARBA" id="ARBA00007683"/>
    </source>
</evidence>
<keyword evidence="7" id="KW-0653">Protein transport</keyword>
<dbReference type="GO" id="GO:0044804">
    <property type="term" value="P:nucleophagy"/>
    <property type="evidence" value="ECO:0007669"/>
    <property type="project" value="TreeGrafter"/>
</dbReference>
<comment type="similarity">
    <text evidence="2">Belongs to the ATG3 family.</text>
</comment>
<keyword evidence="4" id="KW-0813">Transport</keyword>
<comment type="subcellular location">
    <subcellularLocation>
        <location evidence="1">Cytoplasm</location>
    </subcellularLocation>
</comment>
<evidence type="ECO:0000256" key="4">
    <source>
        <dbReference type="ARBA" id="ARBA00022448"/>
    </source>
</evidence>
<dbReference type="Pfam" id="PF03987">
    <property type="entry name" value="Autophagy_act_C"/>
    <property type="match status" value="1"/>
</dbReference>
<dbReference type="GO" id="GO:0000422">
    <property type="term" value="P:autophagy of mitochondrion"/>
    <property type="evidence" value="ECO:0007669"/>
    <property type="project" value="TreeGrafter"/>
</dbReference>
<proteinExistence type="inferred from homology"/>
<protein>
    <recommendedName>
        <fullName evidence="3">Autophagy-related protein 3</fullName>
    </recommendedName>
</protein>
<dbReference type="GO" id="GO:0000407">
    <property type="term" value="C:phagophore assembly site"/>
    <property type="evidence" value="ECO:0007669"/>
    <property type="project" value="TreeGrafter"/>
</dbReference>
<comment type="caution">
    <text evidence="9">The sequence shown here is derived from an EMBL/GenBank/DDBJ whole genome shotgun (WGS) entry which is preliminary data.</text>
</comment>
<dbReference type="GO" id="GO:0019776">
    <property type="term" value="F:Atg8-family ligase activity"/>
    <property type="evidence" value="ECO:0007669"/>
    <property type="project" value="TreeGrafter"/>
</dbReference>
<dbReference type="GO" id="GO:0061723">
    <property type="term" value="P:glycophagy"/>
    <property type="evidence" value="ECO:0007669"/>
    <property type="project" value="TreeGrafter"/>
</dbReference>
<dbReference type="Proteomes" id="UP001151532">
    <property type="component" value="Chromosome 1"/>
</dbReference>
<dbReference type="GO" id="GO:0015031">
    <property type="term" value="P:protein transport"/>
    <property type="evidence" value="ECO:0007669"/>
    <property type="project" value="UniProtKB-KW"/>
</dbReference>
<dbReference type="FunFam" id="3.30.1460.50:FF:000007">
    <property type="entry name" value="Autophagy-related protein 3"/>
    <property type="match status" value="1"/>
</dbReference>
<evidence type="ECO:0000256" key="8">
    <source>
        <dbReference type="ARBA" id="ARBA00023006"/>
    </source>
</evidence>
<keyword evidence="5" id="KW-0963">Cytoplasm</keyword>
<dbReference type="PANTHER" id="PTHR12866:SF2">
    <property type="entry name" value="UBIQUITIN-LIKE-CONJUGATING ENZYME ATG3"/>
    <property type="match status" value="1"/>
</dbReference>
<keyword evidence="6" id="KW-0833">Ubl conjugation pathway</keyword>
<evidence type="ECO:0000256" key="6">
    <source>
        <dbReference type="ARBA" id="ARBA00022786"/>
    </source>
</evidence>
<dbReference type="GO" id="GO:0005829">
    <property type="term" value="C:cytosol"/>
    <property type="evidence" value="ECO:0007669"/>
    <property type="project" value="TreeGrafter"/>
</dbReference>
<evidence type="ECO:0000256" key="3">
    <source>
        <dbReference type="ARBA" id="ARBA00018067"/>
    </source>
</evidence>
<dbReference type="PANTHER" id="PTHR12866">
    <property type="entry name" value="UBIQUITIN-LIKE-CONJUGATING ENZYME ATG3"/>
    <property type="match status" value="1"/>
</dbReference>
<evidence type="ECO:0000313" key="10">
    <source>
        <dbReference type="Proteomes" id="UP001151532"/>
    </source>
</evidence>
<accession>A0A9Q0YW29</accession>
<dbReference type="InterPro" id="IPR007135">
    <property type="entry name" value="Atg3/Atg10"/>
</dbReference>
<reference evidence="9" key="1">
    <citation type="submission" date="2022-11" db="EMBL/GenBank/DDBJ databases">
        <authorList>
            <person name="Hyden B.L."/>
            <person name="Feng K."/>
            <person name="Yates T."/>
            <person name="Jawdy S."/>
            <person name="Smart L.B."/>
            <person name="Muchero W."/>
        </authorList>
    </citation>
    <scope>NUCLEOTIDE SEQUENCE</scope>
    <source>
        <tissue evidence="9">Shoot tip</tissue>
    </source>
</reference>
<organism evidence="9 10">
    <name type="scientific">Salix purpurea</name>
    <name type="common">Purple osier willow</name>
    <dbReference type="NCBI Taxonomy" id="77065"/>
    <lineage>
        <taxon>Eukaryota</taxon>
        <taxon>Viridiplantae</taxon>
        <taxon>Streptophyta</taxon>
        <taxon>Embryophyta</taxon>
        <taxon>Tracheophyta</taxon>
        <taxon>Spermatophyta</taxon>
        <taxon>Magnoliopsida</taxon>
        <taxon>eudicotyledons</taxon>
        <taxon>Gunneridae</taxon>
        <taxon>Pentapetalae</taxon>
        <taxon>rosids</taxon>
        <taxon>fabids</taxon>
        <taxon>Malpighiales</taxon>
        <taxon>Salicaceae</taxon>
        <taxon>Saliceae</taxon>
        <taxon>Salix</taxon>
    </lineage>
</organism>
<keyword evidence="10" id="KW-1185">Reference proteome</keyword>
<dbReference type="AlphaFoldDB" id="A0A9Q0YW29"/>
<name>A0A9Q0YW29_SALPP</name>
<dbReference type="EMBL" id="JAPFFK010000015">
    <property type="protein sequence ID" value="KAJ6712229.1"/>
    <property type="molecule type" value="Genomic_DNA"/>
</dbReference>
<dbReference type="Gene3D" id="3.30.1460.50">
    <property type="match status" value="1"/>
</dbReference>
<evidence type="ECO:0000256" key="1">
    <source>
        <dbReference type="ARBA" id="ARBA00004496"/>
    </source>
</evidence>
<gene>
    <name evidence="9" type="ORF">OIU79_008445</name>
</gene>
<dbReference type="GO" id="GO:0000045">
    <property type="term" value="P:autophagosome assembly"/>
    <property type="evidence" value="ECO:0007669"/>
    <property type="project" value="TreeGrafter"/>
</dbReference>
<evidence type="ECO:0000256" key="7">
    <source>
        <dbReference type="ARBA" id="ARBA00022927"/>
    </source>
</evidence>
<dbReference type="OrthoDB" id="1584384at2759"/>
<reference evidence="9" key="2">
    <citation type="journal article" date="2023" name="Int. J. Mol. Sci.">
        <title>De Novo Assembly and Annotation of 11 Diverse Shrub Willow (Salix) Genomes Reveals Novel Gene Organization in Sex-Linked Regions.</title>
        <authorList>
            <person name="Hyden B."/>
            <person name="Feng K."/>
            <person name="Yates T.B."/>
            <person name="Jawdy S."/>
            <person name="Cereghino C."/>
            <person name="Smart L.B."/>
            <person name="Muchero W."/>
        </authorList>
    </citation>
    <scope>NUCLEOTIDE SEQUENCE</scope>
    <source>
        <tissue evidence="9">Shoot tip</tissue>
    </source>
</reference>
<sequence length="169" mass="19561">MDGWQLTGNLKKPKILKTLTISSNQILQHFRLHISWLMSPDDDNILRTRTYDVSITYDQYYQTPRVWLTGYDESRMLLQPELVLEDVSQDHARKTVTIEDHPHLPGKHASVHPCRHGAVMKKIIDVLMSHGVEPEVDKYLFLFLKFVASVIPTIEYDYTMDFDLGSSSS</sequence>
<evidence type="ECO:0000313" key="9">
    <source>
        <dbReference type="EMBL" id="KAJ6712229.1"/>
    </source>
</evidence>
<evidence type="ECO:0000256" key="5">
    <source>
        <dbReference type="ARBA" id="ARBA00022490"/>
    </source>
</evidence>